<dbReference type="Gene3D" id="3.30.360.10">
    <property type="entry name" value="Dihydrodipicolinate Reductase, domain 2"/>
    <property type="match status" value="1"/>
</dbReference>
<dbReference type="PANTHER" id="PTHR43249">
    <property type="entry name" value="UDP-N-ACETYL-2-AMINO-2-DEOXY-D-GLUCURONATE OXIDASE"/>
    <property type="match status" value="1"/>
</dbReference>
<organism evidence="3 4">
    <name type="scientific">Roseicyclus persicicus</name>
    <dbReference type="NCBI Taxonomy" id="2650661"/>
    <lineage>
        <taxon>Bacteria</taxon>
        <taxon>Pseudomonadati</taxon>
        <taxon>Pseudomonadota</taxon>
        <taxon>Alphaproteobacteria</taxon>
        <taxon>Rhodobacterales</taxon>
        <taxon>Roseobacteraceae</taxon>
        <taxon>Roseicyclus</taxon>
    </lineage>
</organism>
<dbReference type="Proteomes" id="UP000526408">
    <property type="component" value="Unassembled WGS sequence"/>
</dbReference>
<dbReference type="GO" id="GO:0000166">
    <property type="term" value="F:nucleotide binding"/>
    <property type="evidence" value="ECO:0007669"/>
    <property type="project" value="InterPro"/>
</dbReference>
<protein>
    <submittedName>
        <fullName evidence="3">Gfo/Idh/MocA family oxidoreductase</fullName>
    </submittedName>
</protein>
<dbReference type="PANTHER" id="PTHR43249:SF1">
    <property type="entry name" value="D-GLUCOSIDE 3-DEHYDROGENASE"/>
    <property type="match status" value="1"/>
</dbReference>
<evidence type="ECO:0000313" key="4">
    <source>
        <dbReference type="Proteomes" id="UP000526408"/>
    </source>
</evidence>
<dbReference type="AlphaFoldDB" id="A0A7X6K0D4"/>
<keyword evidence="4" id="KW-1185">Reference proteome</keyword>
<evidence type="ECO:0000259" key="2">
    <source>
        <dbReference type="Pfam" id="PF22725"/>
    </source>
</evidence>
<gene>
    <name evidence="3" type="ORF">HCU73_14145</name>
</gene>
<dbReference type="Pfam" id="PF01408">
    <property type="entry name" value="GFO_IDH_MocA"/>
    <property type="match status" value="1"/>
</dbReference>
<evidence type="ECO:0000259" key="1">
    <source>
        <dbReference type="Pfam" id="PF01408"/>
    </source>
</evidence>
<dbReference type="Pfam" id="PF22725">
    <property type="entry name" value="GFO_IDH_MocA_C3"/>
    <property type="match status" value="1"/>
</dbReference>
<dbReference type="InterPro" id="IPR055170">
    <property type="entry name" value="GFO_IDH_MocA-like_dom"/>
</dbReference>
<sequence length="338" mass="34814">MGDLGVALIGAGMVAGTHLAAIRDAGGVRLTGVWSRAAARAEAAGQGARVYATLSEVAADPAVDVAIVVTPPNARRDVLAPLVAAGKHILLEKPVARDLAEARAVVALCRDAGVTLGVVFQHRMRAASLKAAAIIAAGDLGAPGLVEIAVPWWRDQSYYDEPGRGTYARDGGGVLISQAIHTLDLALSLAGPVTHVQAMTATTALHRMEAEDVAAAGLRFASGAVGTLTATTASFPGAAEWIRLHYARASLHLEAGVLTVSHRDGRVERFGEQAGTGGGADPMAFTHGWHQAILEDFRDALRDGRPPAVPGADALAVHALIDAITRSARAGQTVEVTT</sequence>
<dbReference type="InterPro" id="IPR036291">
    <property type="entry name" value="NAD(P)-bd_dom_sf"/>
</dbReference>
<dbReference type="SUPFAM" id="SSF55347">
    <property type="entry name" value="Glyceraldehyde-3-phosphate dehydrogenase-like, C-terminal domain"/>
    <property type="match status" value="1"/>
</dbReference>
<dbReference type="InterPro" id="IPR052515">
    <property type="entry name" value="Gfo/Idh/MocA_Oxidoreductase"/>
</dbReference>
<proteinExistence type="predicted"/>
<dbReference type="SUPFAM" id="SSF51735">
    <property type="entry name" value="NAD(P)-binding Rossmann-fold domains"/>
    <property type="match status" value="1"/>
</dbReference>
<feature type="domain" description="Gfo/Idh/MocA-like oxidoreductase N-terminal" evidence="1">
    <location>
        <begin position="5"/>
        <end position="118"/>
    </location>
</feature>
<dbReference type="InterPro" id="IPR000683">
    <property type="entry name" value="Gfo/Idh/MocA-like_OxRdtase_N"/>
</dbReference>
<evidence type="ECO:0000313" key="3">
    <source>
        <dbReference type="EMBL" id="NKX45733.1"/>
    </source>
</evidence>
<dbReference type="RefSeq" id="WP_168624120.1">
    <property type="nucleotide sequence ID" value="NZ_JAAZQQ010000005.1"/>
</dbReference>
<name>A0A7X6K0D4_9RHOB</name>
<reference evidence="3 4" key="1">
    <citation type="submission" date="2020-04" db="EMBL/GenBank/DDBJ databases">
        <authorList>
            <person name="Yoon J."/>
        </authorList>
    </citation>
    <scope>NUCLEOTIDE SEQUENCE [LARGE SCALE GENOMIC DNA]</scope>
    <source>
        <strain evidence="3 4">KMU-115</strain>
    </source>
</reference>
<feature type="domain" description="GFO/IDH/MocA-like oxidoreductase" evidence="2">
    <location>
        <begin position="130"/>
        <end position="251"/>
    </location>
</feature>
<dbReference type="EMBL" id="JAAZQQ010000005">
    <property type="protein sequence ID" value="NKX45733.1"/>
    <property type="molecule type" value="Genomic_DNA"/>
</dbReference>
<dbReference type="Gene3D" id="3.40.50.720">
    <property type="entry name" value="NAD(P)-binding Rossmann-like Domain"/>
    <property type="match status" value="1"/>
</dbReference>
<accession>A0A7X6K0D4</accession>
<comment type="caution">
    <text evidence="3">The sequence shown here is derived from an EMBL/GenBank/DDBJ whole genome shotgun (WGS) entry which is preliminary data.</text>
</comment>